<dbReference type="Gene3D" id="2.160.10.10">
    <property type="entry name" value="Hexapeptide repeat proteins"/>
    <property type="match status" value="2"/>
</dbReference>
<evidence type="ECO:0000256" key="1">
    <source>
        <dbReference type="ARBA" id="ARBA00022679"/>
    </source>
</evidence>
<evidence type="ECO:0000313" key="2">
    <source>
        <dbReference type="EMBL" id="VAX14924.1"/>
    </source>
</evidence>
<dbReference type="PANTHER" id="PTHR23416:SF78">
    <property type="entry name" value="LIPOPOLYSACCHARIDE BIOSYNTHESIS O-ACETYL TRANSFERASE WBBJ-RELATED"/>
    <property type="match status" value="1"/>
</dbReference>
<dbReference type="SUPFAM" id="SSF51161">
    <property type="entry name" value="Trimeric LpxA-like enzymes"/>
    <property type="match status" value="2"/>
</dbReference>
<protein>
    <submittedName>
        <fullName evidence="2">Uncharacterized protein</fullName>
    </submittedName>
</protein>
<gene>
    <name evidence="2" type="ORF">MNBD_NITROSPINAE01-570</name>
</gene>
<reference evidence="2" key="1">
    <citation type="submission" date="2018-06" db="EMBL/GenBank/DDBJ databases">
        <authorList>
            <person name="Zhirakovskaya E."/>
        </authorList>
    </citation>
    <scope>NUCLEOTIDE SEQUENCE</scope>
</reference>
<dbReference type="CDD" id="cd04647">
    <property type="entry name" value="LbH_MAT_like"/>
    <property type="match status" value="1"/>
</dbReference>
<dbReference type="Pfam" id="PF00132">
    <property type="entry name" value="Hexapep"/>
    <property type="match status" value="1"/>
</dbReference>
<name>A0A3B1BSU3_9ZZZZ</name>
<proteinExistence type="predicted"/>
<dbReference type="PANTHER" id="PTHR23416">
    <property type="entry name" value="SIALIC ACID SYNTHASE-RELATED"/>
    <property type="match status" value="1"/>
</dbReference>
<organism evidence="2">
    <name type="scientific">hydrothermal vent metagenome</name>
    <dbReference type="NCBI Taxonomy" id="652676"/>
    <lineage>
        <taxon>unclassified sequences</taxon>
        <taxon>metagenomes</taxon>
        <taxon>ecological metagenomes</taxon>
    </lineage>
</organism>
<dbReference type="InterPro" id="IPR018357">
    <property type="entry name" value="Hexapep_transf_CS"/>
</dbReference>
<sequence length="248" mass="27192">MNRDEKKLNIQIQHEYGSKGKSRLQQYQDLVIGSRSLWFLTKFELITLFCSRVPGALGILLRKTFYPMILGKVGHGVVFGTDVWFRHPMKIKIGDRAIVDDGAFLDAKGDGNHGIRLGNNCYIGRGSILSCKDGNIEFEDFVNISTWCNISSNSDIVIGEKTLLGPYASIFATSHNFDDVDEAVLDHGWTSKGVKIGKNCWIGARVTVLDGVDIGDNVVLGAGALVNKDIQPNVVAIGAPAKVVKERK</sequence>
<accession>A0A3B1BSU3</accession>
<dbReference type="EMBL" id="UOGC01000001">
    <property type="protein sequence ID" value="VAX14924.1"/>
    <property type="molecule type" value="Genomic_DNA"/>
</dbReference>
<keyword evidence="1" id="KW-0808">Transferase</keyword>
<dbReference type="InterPro" id="IPR051159">
    <property type="entry name" value="Hexapeptide_acetyltransf"/>
</dbReference>
<dbReference type="GO" id="GO:0016740">
    <property type="term" value="F:transferase activity"/>
    <property type="evidence" value="ECO:0007669"/>
    <property type="project" value="UniProtKB-KW"/>
</dbReference>
<dbReference type="AlphaFoldDB" id="A0A3B1BSU3"/>
<dbReference type="InterPro" id="IPR001451">
    <property type="entry name" value="Hexapep"/>
</dbReference>
<dbReference type="PROSITE" id="PS00101">
    <property type="entry name" value="HEXAPEP_TRANSFERASES"/>
    <property type="match status" value="1"/>
</dbReference>
<dbReference type="InterPro" id="IPR011004">
    <property type="entry name" value="Trimer_LpxA-like_sf"/>
</dbReference>